<comment type="catalytic activity">
    <reaction evidence="10">
        <text>5,6-dihydrouridine(17) in tRNA + NAD(+) = uridine(17) in tRNA + NADH + H(+)</text>
        <dbReference type="Rhea" id="RHEA:53372"/>
        <dbReference type="Rhea" id="RHEA-COMP:13541"/>
        <dbReference type="Rhea" id="RHEA-COMP:13542"/>
        <dbReference type="ChEBI" id="CHEBI:15378"/>
        <dbReference type="ChEBI" id="CHEBI:57540"/>
        <dbReference type="ChEBI" id="CHEBI:57945"/>
        <dbReference type="ChEBI" id="CHEBI:65315"/>
        <dbReference type="ChEBI" id="CHEBI:74443"/>
        <dbReference type="EC" id="1.3.1.88"/>
    </reaction>
    <physiologicalReaction direction="right-to-left" evidence="10">
        <dbReference type="Rhea" id="RHEA:53374"/>
    </physiologicalReaction>
</comment>
<dbReference type="RefSeq" id="XP_005763849.1">
    <property type="nucleotide sequence ID" value="XM_005763792.1"/>
</dbReference>
<keyword evidence="6" id="KW-0560">Oxidoreductase</keyword>
<dbReference type="AlphaFoldDB" id="A0A0D3IJI5"/>
<dbReference type="InterPro" id="IPR035587">
    <property type="entry name" value="DUS-like_FMN-bd"/>
</dbReference>
<dbReference type="PaxDb" id="2903-EOD11420"/>
<evidence type="ECO:0000256" key="8">
    <source>
        <dbReference type="ARBA" id="ARBA00038313"/>
    </source>
</evidence>
<dbReference type="Pfam" id="PF01207">
    <property type="entry name" value="Dus"/>
    <property type="match status" value="1"/>
</dbReference>
<organism evidence="16 17">
    <name type="scientific">Emiliania huxleyi (strain CCMP1516)</name>
    <dbReference type="NCBI Taxonomy" id="280463"/>
    <lineage>
        <taxon>Eukaryota</taxon>
        <taxon>Haptista</taxon>
        <taxon>Haptophyta</taxon>
        <taxon>Prymnesiophyceae</taxon>
        <taxon>Isochrysidales</taxon>
        <taxon>Noelaerhabdaceae</taxon>
        <taxon>Emiliania</taxon>
    </lineage>
</organism>
<protein>
    <recommendedName>
        <fullName evidence="9">tRNA-dihydrouridine(16/17) synthase [NAD(P)(+)]</fullName>
        <ecNumber evidence="9">1.3.1.88</ecNumber>
    </recommendedName>
</protein>
<keyword evidence="4" id="KW-0819">tRNA processing</keyword>
<sequence length="406" mass="43849">MVASAWDFWRSIGSPRHVCAPMVDQSEAAFRVLTRSLGVQLAYTPMLHARLMVEAPAYRAHTFDPEPDGVDRPLVAQLAGHDASVLLAAGRLVQSHVDAVDINFGCPQGIARKGRYGAFLLDEPELAVSLVRALAEGLDVPVTAKVRLLPSVDASVALCRRMQEAGASALCVHGRTKEQNKHRSGPADWAAIARIVEALDIPVIANGGIATADDVAECLARTGAAAVMSSEALLENPALFCANVDPDSGAYLDQPELARRYLRVCRQLPPPTLGHVRSHLFKLLHAPLRHQPLLREDLLEATSLDDVEPVVERLAACSHHQPAFHTPRFDAAASWYWRHRTAAVSADGELGETGGAGGASSPESRSRAELEAAALERRDRRRREKKRRRRQRGAASVAAAPAVAVL</sequence>
<evidence type="ECO:0000256" key="5">
    <source>
        <dbReference type="ARBA" id="ARBA00022857"/>
    </source>
</evidence>
<dbReference type="PANTHER" id="PTHR11082:SF5">
    <property type="entry name" value="TRNA-DIHYDROURIDINE(16_17) SYNTHASE [NAD(P)(+)]-LIKE"/>
    <property type="match status" value="1"/>
</dbReference>
<evidence type="ECO:0000256" key="10">
    <source>
        <dbReference type="ARBA" id="ARBA00047287"/>
    </source>
</evidence>
<dbReference type="HOGENOM" id="CLU_013299_5_0_1"/>
<dbReference type="PROSITE" id="PS01136">
    <property type="entry name" value="UPF0034"/>
    <property type="match status" value="1"/>
</dbReference>
<dbReference type="PANTHER" id="PTHR11082">
    <property type="entry name" value="TRNA-DIHYDROURIDINE SYNTHASE"/>
    <property type="match status" value="1"/>
</dbReference>
<keyword evidence="7" id="KW-0520">NAD</keyword>
<evidence type="ECO:0000256" key="12">
    <source>
        <dbReference type="ARBA" id="ARBA00048934"/>
    </source>
</evidence>
<feature type="region of interest" description="Disordered" evidence="14">
    <location>
        <begin position="347"/>
        <end position="406"/>
    </location>
</feature>
<dbReference type="SUPFAM" id="SSF51395">
    <property type="entry name" value="FMN-linked oxidoreductases"/>
    <property type="match status" value="1"/>
</dbReference>
<dbReference type="Gene3D" id="3.20.20.70">
    <property type="entry name" value="Aldolase class I"/>
    <property type="match status" value="1"/>
</dbReference>
<comment type="similarity">
    <text evidence="8">Belongs to the Dus family. Dus1 subfamily.</text>
</comment>
<dbReference type="KEGG" id="ehx:EMIHUDRAFT_437651"/>
<dbReference type="EC" id="1.3.1.88" evidence="9"/>
<evidence type="ECO:0000313" key="16">
    <source>
        <dbReference type="EnsemblProtists" id="EOD11420"/>
    </source>
</evidence>
<comment type="cofactor">
    <cofactor evidence="1">
        <name>FMN</name>
        <dbReference type="ChEBI" id="CHEBI:58210"/>
    </cofactor>
</comment>
<evidence type="ECO:0000256" key="6">
    <source>
        <dbReference type="ARBA" id="ARBA00023002"/>
    </source>
</evidence>
<dbReference type="GO" id="GO:0017150">
    <property type="term" value="F:tRNA dihydrouridine synthase activity"/>
    <property type="evidence" value="ECO:0007669"/>
    <property type="project" value="InterPro"/>
</dbReference>
<evidence type="ECO:0000256" key="14">
    <source>
        <dbReference type="SAM" id="MobiDB-lite"/>
    </source>
</evidence>
<comment type="catalytic activity">
    <reaction evidence="13">
        <text>5,6-dihydrouridine(17) in tRNA + NADP(+) = uridine(17) in tRNA + NADPH + H(+)</text>
        <dbReference type="Rhea" id="RHEA:53368"/>
        <dbReference type="Rhea" id="RHEA-COMP:13541"/>
        <dbReference type="Rhea" id="RHEA-COMP:13542"/>
        <dbReference type="ChEBI" id="CHEBI:15378"/>
        <dbReference type="ChEBI" id="CHEBI:57783"/>
        <dbReference type="ChEBI" id="CHEBI:58349"/>
        <dbReference type="ChEBI" id="CHEBI:65315"/>
        <dbReference type="ChEBI" id="CHEBI:74443"/>
        <dbReference type="EC" id="1.3.1.88"/>
    </reaction>
    <physiologicalReaction direction="right-to-left" evidence="13">
        <dbReference type="Rhea" id="RHEA:53370"/>
    </physiologicalReaction>
</comment>
<comment type="catalytic activity">
    <reaction evidence="11">
        <text>5,6-dihydrouridine(16) in tRNA + NADP(+) = uridine(16) in tRNA + NADPH + H(+)</text>
        <dbReference type="Rhea" id="RHEA:53376"/>
        <dbReference type="Rhea" id="RHEA-COMP:13543"/>
        <dbReference type="Rhea" id="RHEA-COMP:13544"/>
        <dbReference type="ChEBI" id="CHEBI:15378"/>
        <dbReference type="ChEBI" id="CHEBI:57783"/>
        <dbReference type="ChEBI" id="CHEBI:58349"/>
        <dbReference type="ChEBI" id="CHEBI:65315"/>
        <dbReference type="ChEBI" id="CHEBI:74443"/>
        <dbReference type="EC" id="1.3.1.88"/>
    </reaction>
    <physiologicalReaction direction="right-to-left" evidence="11">
        <dbReference type="Rhea" id="RHEA:53378"/>
    </physiologicalReaction>
</comment>
<evidence type="ECO:0000256" key="7">
    <source>
        <dbReference type="ARBA" id="ARBA00023027"/>
    </source>
</evidence>
<keyword evidence="5" id="KW-0521">NADP</keyword>
<evidence type="ECO:0000259" key="15">
    <source>
        <dbReference type="Pfam" id="PF01207"/>
    </source>
</evidence>
<evidence type="ECO:0000256" key="3">
    <source>
        <dbReference type="ARBA" id="ARBA00022643"/>
    </source>
</evidence>
<evidence type="ECO:0000256" key="1">
    <source>
        <dbReference type="ARBA" id="ARBA00001917"/>
    </source>
</evidence>
<dbReference type="GeneID" id="17257501"/>
<reference evidence="16" key="2">
    <citation type="submission" date="2024-10" db="UniProtKB">
        <authorList>
            <consortium name="EnsemblProtists"/>
        </authorList>
    </citation>
    <scope>IDENTIFICATION</scope>
</reference>
<keyword evidence="3" id="KW-0288">FMN</keyword>
<feature type="domain" description="DUS-like FMN-binding" evidence="15">
    <location>
        <begin position="19"/>
        <end position="266"/>
    </location>
</feature>
<evidence type="ECO:0000256" key="11">
    <source>
        <dbReference type="ARBA" id="ARBA00047652"/>
    </source>
</evidence>
<evidence type="ECO:0000256" key="13">
    <source>
        <dbReference type="ARBA" id="ARBA00049467"/>
    </source>
</evidence>
<evidence type="ECO:0000256" key="2">
    <source>
        <dbReference type="ARBA" id="ARBA00022630"/>
    </source>
</evidence>
<dbReference type="Proteomes" id="UP000013827">
    <property type="component" value="Unassembled WGS sequence"/>
</dbReference>
<name>A0A0D3IJI5_EMIH1</name>
<comment type="catalytic activity">
    <reaction evidence="12">
        <text>5,6-dihydrouridine(16) in tRNA + NAD(+) = uridine(16) in tRNA + NADH + H(+)</text>
        <dbReference type="Rhea" id="RHEA:53380"/>
        <dbReference type="Rhea" id="RHEA-COMP:13543"/>
        <dbReference type="Rhea" id="RHEA-COMP:13544"/>
        <dbReference type="ChEBI" id="CHEBI:15378"/>
        <dbReference type="ChEBI" id="CHEBI:57540"/>
        <dbReference type="ChEBI" id="CHEBI:57945"/>
        <dbReference type="ChEBI" id="CHEBI:65315"/>
        <dbReference type="ChEBI" id="CHEBI:74443"/>
        <dbReference type="EC" id="1.3.1.88"/>
    </reaction>
    <physiologicalReaction direction="right-to-left" evidence="12">
        <dbReference type="Rhea" id="RHEA:53382"/>
    </physiologicalReaction>
</comment>
<proteinExistence type="inferred from homology"/>
<dbReference type="CDD" id="cd02801">
    <property type="entry name" value="DUS_like_FMN"/>
    <property type="match status" value="1"/>
</dbReference>
<dbReference type="InterPro" id="IPR013785">
    <property type="entry name" value="Aldolase_TIM"/>
</dbReference>
<dbReference type="eggNOG" id="KOG2335">
    <property type="taxonomic scope" value="Eukaryota"/>
</dbReference>
<evidence type="ECO:0000313" key="17">
    <source>
        <dbReference type="Proteomes" id="UP000013827"/>
    </source>
</evidence>
<feature type="compositionally biased region" description="Basic and acidic residues" evidence="14">
    <location>
        <begin position="364"/>
        <end position="378"/>
    </location>
</feature>
<feature type="compositionally biased region" description="Basic residues" evidence="14">
    <location>
        <begin position="379"/>
        <end position="392"/>
    </location>
</feature>
<evidence type="ECO:0000256" key="9">
    <source>
        <dbReference type="ARBA" id="ARBA00038890"/>
    </source>
</evidence>
<accession>A0A0D3IJI5</accession>
<dbReference type="EnsemblProtists" id="EOD11420">
    <property type="protein sequence ID" value="EOD11420"/>
    <property type="gene ID" value="EMIHUDRAFT_437651"/>
</dbReference>
<evidence type="ECO:0000256" key="4">
    <source>
        <dbReference type="ARBA" id="ARBA00022694"/>
    </source>
</evidence>
<dbReference type="GO" id="GO:0050660">
    <property type="term" value="F:flavin adenine dinucleotide binding"/>
    <property type="evidence" value="ECO:0007669"/>
    <property type="project" value="InterPro"/>
</dbReference>
<keyword evidence="2" id="KW-0285">Flavoprotein</keyword>
<reference evidence="17" key="1">
    <citation type="journal article" date="2013" name="Nature">
        <title>Pan genome of the phytoplankton Emiliania underpins its global distribution.</title>
        <authorList>
            <person name="Read B.A."/>
            <person name="Kegel J."/>
            <person name="Klute M.J."/>
            <person name="Kuo A."/>
            <person name="Lefebvre S.C."/>
            <person name="Maumus F."/>
            <person name="Mayer C."/>
            <person name="Miller J."/>
            <person name="Monier A."/>
            <person name="Salamov A."/>
            <person name="Young J."/>
            <person name="Aguilar M."/>
            <person name="Claverie J.M."/>
            <person name="Frickenhaus S."/>
            <person name="Gonzalez K."/>
            <person name="Herman E.K."/>
            <person name="Lin Y.C."/>
            <person name="Napier J."/>
            <person name="Ogata H."/>
            <person name="Sarno A.F."/>
            <person name="Shmutz J."/>
            <person name="Schroeder D."/>
            <person name="de Vargas C."/>
            <person name="Verret F."/>
            <person name="von Dassow P."/>
            <person name="Valentin K."/>
            <person name="Van de Peer Y."/>
            <person name="Wheeler G."/>
            <person name="Dacks J.B."/>
            <person name="Delwiche C.F."/>
            <person name="Dyhrman S.T."/>
            <person name="Glockner G."/>
            <person name="John U."/>
            <person name="Richards T."/>
            <person name="Worden A.Z."/>
            <person name="Zhang X."/>
            <person name="Grigoriev I.V."/>
            <person name="Allen A.E."/>
            <person name="Bidle K."/>
            <person name="Borodovsky M."/>
            <person name="Bowler C."/>
            <person name="Brownlee C."/>
            <person name="Cock J.M."/>
            <person name="Elias M."/>
            <person name="Gladyshev V.N."/>
            <person name="Groth M."/>
            <person name="Guda C."/>
            <person name="Hadaegh A."/>
            <person name="Iglesias-Rodriguez M.D."/>
            <person name="Jenkins J."/>
            <person name="Jones B.M."/>
            <person name="Lawson T."/>
            <person name="Leese F."/>
            <person name="Lindquist E."/>
            <person name="Lobanov A."/>
            <person name="Lomsadze A."/>
            <person name="Malik S.B."/>
            <person name="Marsh M.E."/>
            <person name="Mackinder L."/>
            <person name="Mock T."/>
            <person name="Mueller-Roeber B."/>
            <person name="Pagarete A."/>
            <person name="Parker M."/>
            <person name="Probert I."/>
            <person name="Quesneville H."/>
            <person name="Raines C."/>
            <person name="Rensing S.A."/>
            <person name="Riano-Pachon D.M."/>
            <person name="Richier S."/>
            <person name="Rokitta S."/>
            <person name="Shiraiwa Y."/>
            <person name="Soanes D.M."/>
            <person name="van der Giezen M."/>
            <person name="Wahlund T.M."/>
            <person name="Williams B."/>
            <person name="Wilson W."/>
            <person name="Wolfe G."/>
            <person name="Wurch L.L."/>
        </authorList>
    </citation>
    <scope>NUCLEOTIDE SEQUENCE</scope>
</reference>
<feature type="compositionally biased region" description="Low complexity" evidence="14">
    <location>
        <begin position="393"/>
        <end position="406"/>
    </location>
</feature>
<dbReference type="OMA" id="RWIFRES"/>
<keyword evidence="17" id="KW-1185">Reference proteome</keyword>
<dbReference type="InterPro" id="IPR018517">
    <property type="entry name" value="tRNA_hU_synthase_CS"/>
</dbReference>